<organism evidence="1">
    <name type="scientific">Arundo donax</name>
    <name type="common">Giant reed</name>
    <name type="synonym">Donax arundinaceus</name>
    <dbReference type="NCBI Taxonomy" id="35708"/>
    <lineage>
        <taxon>Eukaryota</taxon>
        <taxon>Viridiplantae</taxon>
        <taxon>Streptophyta</taxon>
        <taxon>Embryophyta</taxon>
        <taxon>Tracheophyta</taxon>
        <taxon>Spermatophyta</taxon>
        <taxon>Magnoliopsida</taxon>
        <taxon>Liliopsida</taxon>
        <taxon>Poales</taxon>
        <taxon>Poaceae</taxon>
        <taxon>PACMAD clade</taxon>
        <taxon>Arundinoideae</taxon>
        <taxon>Arundineae</taxon>
        <taxon>Arundo</taxon>
    </lineage>
</organism>
<reference evidence="1" key="2">
    <citation type="journal article" date="2015" name="Data Brief">
        <title>Shoot transcriptome of the giant reed, Arundo donax.</title>
        <authorList>
            <person name="Barrero R.A."/>
            <person name="Guerrero F.D."/>
            <person name="Moolhuijzen P."/>
            <person name="Goolsby J.A."/>
            <person name="Tidwell J."/>
            <person name="Bellgard S.E."/>
            <person name="Bellgard M.I."/>
        </authorList>
    </citation>
    <scope>NUCLEOTIDE SEQUENCE</scope>
    <source>
        <tissue evidence="1">Shoot tissue taken approximately 20 cm above the soil surface</tissue>
    </source>
</reference>
<accession>A0A0A8ZPE9</accession>
<dbReference type="AlphaFoldDB" id="A0A0A8ZPE9"/>
<name>A0A0A8ZPE9_ARUDO</name>
<sequence length="109" mass="12289">MSTCSTPTPEPAQQGTWEFEIPVQSCVIQFSSPDRHKWSTSERCGTNNNVPLRQASSLHNFVSRHGFVGPVTRKISSLSRELRRLSISCVQMRCWSWNHAEPIYAPGAD</sequence>
<evidence type="ECO:0000313" key="1">
    <source>
        <dbReference type="EMBL" id="JAD38595.1"/>
    </source>
</evidence>
<protein>
    <submittedName>
        <fullName evidence="1">Uncharacterized protein</fullName>
    </submittedName>
</protein>
<dbReference type="EMBL" id="GBRH01259300">
    <property type="protein sequence ID" value="JAD38595.1"/>
    <property type="molecule type" value="Transcribed_RNA"/>
</dbReference>
<proteinExistence type="predicted"/>
<reference evidence="1" key="1">
    <citation type="submission" date="2014-09" db="EMBL/GenBank/DDBJ databases">
        <authorList>
            <person name="Magalhaes I.L.F."/>
            <person name="Oliveira U."/>
            <person name="Santos F.R."/>
            <person name="Vidigal T.H.D.A."/>
            <person name="Brescovit A.D."/>
            <person name="Santos A.J."/>
        </authorList>
    </citation>
    <scope>NUCLEOTIDE SEQUENCE</scope>
    <source>
        <tissue evidence="1">Shoot tissue taken approximately 20 cm above the soil surface</tissue>
    </source>
</reference>